<evidence type="ECO:0000313" key="2">
    <source>
        <dbReference type="Proteomes" id="UP000004508"/>
    </source>
</evidence>
<dbReference type="RefSeq" id="WP_007906789.1">
    <property type="nucleotide sequence ID" value="NZ_ADVG01000001.1"/>
</dbReference>
<evidence type="ECO:0000313" key="1">
    <source>
        <dbReference type="EMBL" id="EFH89869.1"/>
    </source>
</evidence>
<dbReference type="eggNOG" id="ENOG5033F3Y">
    <property type="taxonomic scope" value="Bacteria"/>
</dbReference>
<organism evidence="1 2">
    <name type="scientific">Ktedonobacter racemifer DSM 44963</name>
    <dbReference type="NCBI Taxonomy" id="485913"/>
    <lineage>
        <taxon>Bacteria</taxon>
        <taxon>Bacillati</taxon>
        <taxon>Chloroflexota</taxon>
        <taxon>Ktedonobacteria</taxon>
        <taxon>Ktedonobacterales</taxon>
        <taxon>Ktedonobacteraceae</taxon>
        <taxon>Ktedonobacter</taxon>
    </lineage>
</organism>
<dbReference type="Proteomes" id="UP000004508">
    <property type="component" value="Unassembled WGS sequence"/>
</dbReference>
<keyword evidence="2" id="KW-1185">Reference proteome</keyword>
<comment type="caution">
    <text evidence="1">The sequence shown here is derived from an EMBL/GenBank/DDBJ whole genome shotgun (WGS) entry which is preliminary data.</text>
</comment>
<dbReference type="AlphaFoldDB" id="D6TBT7"/>
<sequence length="64" mass="7484">MAFRLESTPKGNLLSTETRIHAMDPETMRAFTAYWFVIRPFSDAIRREVLRVVAHRAETAQRPH</sequence>
<reference evidence="1 2" key="1">
    <citation type="journal article" date="2011" name="Stand. Genomic Sci.">
        <title>Non-contiguous finished genome sequence and contextual data of the filamentous soil bacterium Ktedonobacter racemifer type strain (SOSP1-21).</title>
        <authorList>
            <person name="Chang Y.J."/>
            <person name="Land M."/>
            <person name="Hauser L."/>
            <person name="Chertkov O."/>
            <person name="Del Rio T.G."/>
            <person name="Nolan M."/>
            <person name="Copeland A."/>
            <person name="Tice H."/>
            <person name="Cheng J.F."/>
            <person name="Lucas S."/>
            <person name="Han C."/>
            <person name="Goodwin L."/>
            <person name="Pitluck S."/>
            <person name="Ivanova N."/>
            <person name="Ovchinikova G."/>
            <person name="Pati A."/>
            <person name="Chen A."/>
            <person name="Palaniappan K."/>
            <person name="Mavromatis K."/>
            <person name="Liolios K."/>
            <person name="Brettin T."/>
            <person name="Fiebig A."/>
            <person name="Rohde M."/>
            <person name="Abt B."/>
            <person name="Goker M."/>
            <person name="Detter J.C."/>
            <person name="Woyke T."/>
            <person name="Bristow J."/>
            <person name="Eisen J.A."/>
            <person name="Markowitz V."/>
            <person name="Hugenholtz P."/>
            <person name="Kyrpides N.C."/>
            <person name="Klenk H.P."/>
            <person name="Lapidus A."/>
        </authorList>
    </citation>
    <scope>NUCLEOTIDE SEQUENCE [LARGE SCALE GENOMIC DNA]</scope>
    <source>
        <strain evidence="2">DSM 44963</strain>
    </source>
</reference>
<dbReference type="InParanoid" id="D6TBT7"/>
<gene>
    <name evidence="1" type="ORF">Krac_11454</name>
</gene>
<accession>D6TBT7</accession>
<protein>
    <submittedName>
        <fullName evidence="1">Uncharacterized protein</fullName>
    </submittedName>
</protein>
<proteinExistence type="predicted"/>
<dbReference type="EMBL" id="ADVG01000001">
    <property type="protein sequence ID" value="EFH89869.1"/>
    <property type="molecule type" value="Genomic_DNA"/>
</dbReference>
<dbReference type="OrthoDB" id="5464833at2"/>
<name>D6TBT7_KTERA</name>